<feature type="region of interest" description="Disordered" evidence="1">
    <location>
        <begin position="875"/>
        <end position="910"/>
    </location>
</feature>
<feature type="compositionally biased region" description="Polar residues" evidence="1">
    <location>
        <begin position="697"/>
        <end position="711"/>
    </location>
</feature>
<gene>
    <name evidence="3" type="ORF">PCHDK_000340600</name>
</gene>
<evidence type="ECO:0000313" key="4">
    <source>
        <dbReference type="Proteomes" id="UP000195879"/>
    </source>
</evidence>
<reference evidence="3 4" key="1">
    <citation type="submission" date="2016-08" db="EMBL/GenBank/DDBJ databases">
        <authorList>
            <consortium name="Pathogen Informatics"/>
        </authorList>
    </citation>
    <scope>NUCLEOTIDE SEQUENCE [LARGE SCALE GENOMIC DNA]</scope>
    <source>
        <strain evidence="3 4">DK</strain>
    </source>
</reference>
<dbReference type="Proteomes" id="UP000195879">
    <property type="component" value="Chromosome 12"/>
</dbReference>
<accession>A0A1D3S1H7</accession>
<dbReference type="InterPro" id="IPR050185">
    <property type="entry name" value="Ub_carboxyl-term_hydrolase"/>
</dbReference>
<name>A0A1D3S1H7_PLACE</name>
<dbReference type="InterPro" id="IPR028889">
    <property type="entry name" value="USP"/>
</dbReference>
<dbReference type="SUPFAM" id="SSF54001">
    <property type="entry name" value="Cysteine proteinases"/>
    <property type="match status" value="1"/>
</dbReference>
<dbReference type="PANTHER" id="PTHR21646:SF46">
    <property type="entry name" value="UBIQUITIN CARBOXYL-TERMINAL HYDROLASE"/>
    <property type="match status" value="1"/>
</dbReference>
<dbReference type="OrthoDB" id="265776at2759"/>
<protein>
    <submittedName>
        <fullName evidence="3">Ubiquitin carboxyl-terminal hydrolase 2, putative</fullName>
    </submittedName>
</protein>
<dbReference type="PANTHER" id="PTHR21646">
    <property type="entry name" value="UBIQUITIN CARBOXYL-TERMINAL HYDROLASE"/>
    <property type="match status" value="1"/>
</dbReference>
<feature type="compositionally biased region" description="Low complexity" evidence="1">
    <location>
        <begin position="885"/>
        <end position="901"/>
    </location>
</feature>
<keyword evidence="3" id="KW-0378">Hydrolase</keyword>
<feature type="compositionally biased region" description="Polar residues" evidence="1">
    <location>
        <begin position="789"/>
        <end position="800"/>
    </location>
</feature>
<dbReference type="PROSITE" id="PS00973">
    <property type="entry name" value="USP_2"/>
    <property type="match status" value="1"/>
</dbReference>
<feature type="region of interest" description="Disordered" evidence="1">
    <location>
        <begin position="687"/>
        <end position="805"/>
    </location>
</feature>
<dbReference type="GO" id="GO:0016579">
    <property type="term" value="P:protein deubiquitination"/>
    <property type="evidence" value="ECO:0007669"/>
    <property type="project" value="InterPro"/>
</dbReference>
<feature type="compositionally biased region" description="Basic residues" evidence="1">
    <location>
        <begin position="738"/>
        <end position="748"/>
    </location>
</feature>
<dbReference type="Pfam" id="PF00443">
    <property type="entry name" value="UCH"/>
    <property type="match status" value="2"/>
</dbReference>
<organism evidence="3 4">
    <name type="scientific">Plasmodium chabaudi adami</name>
    <dbReference type="NCBI Taxonomy" id="5826"/>
    <lineage>
        <taxon>Eukaryota</taxon>
        <taxon>Sar</taxon>
        <taxon>Alveolata</taxon>
        <taxon>Apicomplexa</taxon>
        <taxon>Aconoidasida</taxon>
        <taxon>Haemosporida</taxon>
        <taxon>Plasmodiidae</taxon>
        <taxon>Plasmodium</taxon>
        <taxon>Plasmodium (Vinckeia)</taxon>
    </lineage>
</organism>
<proteinExistence type="predicted"/>
<feature type="domain" description="USP" evidence="2">
    <location>
        <begin position="286"/>
        <end position="1217"/>
    </location>
</feature>
<dbReference type="GO" id="GO:0004843">
    <property type="term" value="F:cysteine-type deubiquitinase activity"/>
    <property type="evidence" value="ECO:0007669"/>
    <property type="project" value="InterPro"/>
</dbReference>
<dbReference type="PROSITE" id="PS00972">
    <property type="entry name" value="USP_1"/>
    <property type="match status" value="1"/>
</dbReference>
<sequence>MSSLSNISSNKNVLLDNIQISNLFKIFDTLPFEPKNENEIWYIINKDFIDNLRNYESGKNTSYDSLINNKIFIEDCDSDVNIRTRLLKEYENGNGISFVLYPEKAIEILEKHFQFDIKIPRSVYQHKTKRKDKIIFKVDIQPLKVVVYSKNTNEHSNPPQMKIVILRSDTIENVLKEIINDFDPQNFKKHLFYAEDLGESKEKNWNCLYISNSNDYPLDKKVYEYDIDEMSCLLITNERVDVKCLTYDNEYSEYNMTSNNLSGSVDNDTPNNPKSISYIFENGGDRGLINLGNTCFLNSSLQCLSKILKFTNYFLSGTFWDHINYCNPVGQHGRLAKAYYETLLEMWKINKKGKPYAPKALKQAISEKRDEFYGYQQHDSQELLAFLLDGLHEDLNLIQKKPYYEEKLQGGLDRPDIEVAEASWKRHKEINNSIIVDLFQGQYRSRLQCPQCNKLSITFDPFMYLSIPLPPKKNHRIWFHVMLSREVQISLRFSSIFSGSQEVLKLKHYFINIIKRLKNKRNSILLHTKNIIKNNKYSHENANAFNFHTKFMDETNDNYETSNEGSPGNGMNNKNNIDGSNYMRALKNKSKIKNTLNEEDINNIYDDICHMCNINTIDDVEVGNLFFLYTRFKNLACNNFFQILNNNDLIAEPHARTGKGISHIFVFMVPQNWPHLIDNNKNGNNYDESGKIRTPDSLISSTGSVGKTRNNNLKDEDMYVKNESPNSIDKKYNQNKSHSNKLGKKRKGSLTSSSNPLRKGEKSHLDNEIGKLDDLENSNDTTTEDTKNGIPNNSSNNIDEGNSMEDPKVADLEKEKFTNSSNNTSLSNKSLYLLIVPLCKDEQLLCKMKNNDLPLLVNTTCNMTTKELYDKVKSAYKKNSKSDSNKMNQNRSRSNSVNSPSYGNGYGEKRLKNGDTEIGYYNENDNNNKLYHKNKNISNFDSSKKDNSPDIGLNYSINSNSTNIEENSNFYENKNTNDYCESYLDKIQLYIPSYNLKENWDAKDNLGFALKYDETYISDYIQITEENKLFIIHLDSNSIKEELSVDIKTLTLMDLEEKYSVDTCLKLFSEEEHLDEDNTWYCSNCKLHVQAYKKLDLFRMPIVLILHLKRFNNSNRWLRTKIDSYVYYPHKENEYLDMAPYILEDGLKHMKSFDPSYLPLYELIGVNCHTGGLGGGHYFAYAKLNGQWYNFNDTYVTTIDESQINTKNAYLLFYQLHTYKNEKFTDIAQHRNIAEEEAIRMANASYYN</sequence>
<evidence type="ECO:0000313" key="3">
    <source>
        <dbReference type="EMBL" id="SCN62293.1"/>
    </source>
</evidence>
<dbReference type="InterPro" id="IPR038765">
    <property type="entry name" value="Papain-like_cys_pep_sf"/>
</dbReference>
<evidence type="ECO:0000259" key="2">
    <source>
        <dbReference type="PROSITE" id="PS50235"/>
    </source>
</evidence>
<dbReference type="Gene3D" id="3.90.70.10">
    <property type="entry name" value="Cysteine proteinases"/>
    <property type="match status" value="2"/>
</dbReference>
<evidence type="ECO:0000256" key="1">
    <source>
        <dbReference type="SAM" id="MobiDB-lite"/>
    </source>
</evidence>
<dbReference type="InterPro" id="IPR001394">
    <property type="entry name" value="Peptidase_C19_UCH"/>
</dbReference>
<dbReference type="PROSITE" id="PS50235">
    <property type="entry name" value="USP_3"/>
    <property type="match status" value="1"/>
</dbReference>
<dbReference type="AlphaFoldDB" id="A0A1D3S1H7"/>
<dbReference type="EMBL" id="LT608206">
    <property type="protein sequence ID" value="SCN62293.1"/>
    <property type="molecule type" value="Genomic_DNA"/>
</dbReference>
<dbReference type="InterPro" id="IPR018200">
    <property type="entry name" value="USP_CS"/>
</dbReference>
<feature type="compositionally biased region" description="Basic and acidic residues" evidence="1">
    <location>
        <begin position="758"/>
        <end position="774"/>
    </location>
</feature>